<feature type="transmembrane region" description="Helical" evidence="5">
    <location>
        <begin position="248"/>
        <end position="266"/>
    </location>
</feature>
<dbReference type="InterPro" id="IPR036259">
    <property type="entry name" value="MFS_trans_sf"/>
</dbReference>
<feature type="transmembrane region" description="Helical" evidence="5">
    <location>
        <begin position="186"/>
        <end position="206"/>
    </location>
</feature>
<feature type="transmembrane region" description="Helical" evidence="5">
    <location>
        <begin position="335"/>
        <end position="356"/>
    </location>
</feature>
<comment type="caution">
    <text evidence="7">The sequence shown here is derived from an EMBL/GenBank/DDBJ whole genome shotgun (WGS) entry which is preliminary data.</text>
</comment>
<feature type="transmembrane region" description="Helical" evidence="5">
    <location>
        <begin position="306"/>
        <end position="329"/>
    </location>
</feature>
<dbReference type="Gene3D" id="1.20.1250.20">
    <property type="entry name" value="MFS general substrate transporter like domains"/>
    <property type="match status" value="2"/>
</dbReference>
<dbReference type="SUPFAM" id="SSF103473">
    <property type="entry name" value="MFS general substrate transporter"/>
    <property type="match status" value="1"/>
</dbReference>
<feature type="transmembrane region" description="Helical" evidence="5">
    <location>
        <begin position="272"/>
        <end position="294"/>
    </location>
</feature>
<dbReference type="PANTHER" id="PTHR23518">
    <property type="entry name" value="C-METHYLTRANSFERASE"/>
    <property type="match status" value="1"/>
</dbReference>
<protein>
    <submittedName>
        <fullName evidence="7">Multidrug resistance protein MdtH</fullName>
    </submittedName>
</protein>
<evidence type="ECO:0000256" key="3">
    <source>
        <dbReference type="ARBA" id="ARBA00022989"/>
    </source>
</evidence>
<dbReference type="GO" id="GO:0022857">
    <property type="term" value="F:transmembrane transporter activity"/>
    <property type="evidence" value="ECO:0007669"/>
    <property type="project" value="InterPro"/>
</dbReference>
<dbReference type="InterPro" id="IPR020846">
    <property type="entry name" value="MFS_dom"/>
</dbReference>
<name>A0A645AA96_9ZZZZ</name>
<evidence type="ECO:0000256" key="5">
    <source>
        <dbReference type="SAM" id="Phobius"/>
    </source>
</evidence>
<proteinExistence type="predicted"/>
<dbReference type="EMBL" id="VSSQ01012731">
    <property type="protein sequence ID" value="MPM49927.1"/>
    <property type="molecule type" value="Genomic_DNA"/>
</dbReference>
<dbReference type="PROSITE" id="PS00216">
    <property type="entry name" value="SUGAR_TRANSPORT_1"/>
    <property type="match status" value="1"/>
</dbReference>
<feature type="transmembrane region" description="Helical" evidence="5">
    <location>
        <begin position="139"/>
        <end position="158"/>
    </location>
</feature>
<evidence type="ECO:0000256" key="2">
    <source>
        <dbReference type="ARBA" id="ARBA00022692"/>
    </source>
</evidence>
<reference evidence="7" key="1">
    <citation type="submission" date="2019-08" db="EMBL/GenBank/DDBJ databases">
        <authorList>
            <person name="Kucharzyk K."/>
            <person name="Murdoch R.W."/>
            <person name="Higgins S."/>
            <person name="Loffler F."/>
        </authorList>
    </citation>
    <scope>NUCLEOTIDE SEQUENCE</scope>
</reference>
<sequence>MVYPLIPLFLTTNLGATPAIVGVIEGIAECTASFLKVFSGYIGDVYQNKKKLTFIGYSAAIVYKVFLLLATSWTGVLAARVIDRIGKGIRVAPRDALVEESSEKNKLGRSYGLHKMLDMVGSALGVLLAYFIITNNVDFETAFLYSIIPAIIGVLMIGGVQEKSDGKRDVQKFALKGVQLDRRLKLYLGAMFIFCLGNSSNVFLLLRAKDCGFSPSQVILLYLAFNVSASLLSMFAGKLSDKVGRRRIIVPGYLVFAFVYLGFGLLSNKMAIIILFIAYGVYTAFNTAAERAFIAETAPANLKGTVLGLYGMLQGVGLLLSSIIAGLLWDYVDPSAPFLFGGIVGFVSAIAITFILGEDRERTA</sequence>
<evidence type="ECO:0000259" key="6">
    <source>
        <dbReference type="PROSITE" id="PS50850"/>
    </source>
</evidence>
<dbReference type="AlphaFoldDB" id="A0A645AA96"/>
<feature type="domain" description="Major facilitator superfamily (MFS) profile" evidence="6">
    <location>
        <begin position="178"/>
        <end position="364"/>
    </location>
</feature>
<comment type="subcellular location">
    <subcellularLocation>
        <location evidence="1">Membrane</location>
        <topology evidence="1">Multi-pass membrane protein</topology>
    </subcellularLocation>
</comment>
<keyword evidence="3 5" id="KW-1133">Transmembrane helix</keyword>
<organism evidence="7">
    <name type="scientific">bioreactor metagenome</name>
    <dbReference type="NCBI Taxonomy" id="1076179"/>
    <lineage>
        <taxon>unclassified sequences</taxon>
        <taxon>metagenomes</taxon>
        <taxon>ecological metagenomes</taxon>
    </lineage>
</organism>
<keyword evidence="2 5" id="KW-0812">Transmembrane</keyword>
<dbReference type="InterPro" id="IPR011701">
    <property type="entry name" value="MFS"/>
</dbReference>
<dbReference type="GO" id="GO:0016020">
    <property type="term" value="C:membrane"/>
    <property type="evidence" value="ECO:0007669"/>
    <property type="project" value="UniProtKB-SubCell"/>
</dbReference>
<accession>A0A645AA96</accession>
<dbReference type="Pfam" id="PF07690">
    <property type="entry name" value="MFS_1"/>
    <property type="match status" value="2"/>
</dbReference>
<keyword evidence="4 5" id="KW-0472">Membrane</keyword>
<feature type="transmembrane region" description="Helical" evidence="5">
    <location>
        <begin position="54"/>
        <end position="79"/>
    </location>
</feature>
<feature type="transmembrane region" description="Helical" evidence="5">
    <location>
        <begin position="218"/>
        <end position="236"/>
    </location>
</feature>
<dbReference type="PROSITE" id="PS50850">
    <property type="entry name" value="MFS"/>
    <property type="match status" value="1"/>
</dbReference>
<evidence type="ECO:0000256" key="1">
    <source>
        <dbReference type="ARBA" id="ARBA00004141"/>
    </source>
</evidence>
<dbReference type="PANTHER" id="PTHR23518:SF2">
    <property type="entry name" value="MAJOR FACILITATOR SUPERFAMILY TRANSPORTER"/>
    <property type="match status" value="1"/>
</dbReference>
<gene>
    <name evidence="7" type="primary">mdtH_8</name>
    <name evidence="7" type="ORF">SDC9_96661</name>
</gene>
<evidence type="ECO:0000256" key="4">
    <source>
        <dbReference type="ARBA" id="ARBA00023136"/>
    </source>
</evidence>
<feature type="transmembrane region" description="Helical" evidence="5">
    <location>
        <begin position="116"/>
        <end position="133"/>
    </location>
</feature>
<dbReference type="CDD" id="cd17370">
    <property type="entry name" value="MFS_MJ1317_like"/>
    <property type="match status" value="1"/>
</dbReference>
<dbReference type="InterPro" id="IPR005829">
    <property type="entry name" value="Sugar_transporter_CS"/>
</dbReference>
<evidence type="ECO:0000313" key="7">
    <source>
        <dbReference type="EMBL" id="MPM49927.1"/>
    </source>
</evidence>